<name>A0A0W0RUZ1_LEGBO</name>
<comment type="caution">
    <text evidence="1">The sequence shown here is derived from an EMBL/GenBank/DDBJ whole genome shotgun (WGS) entry which is preliminary data.</text>
</comment>
<proteinExistence type="predicted"/>
<dbReference type="AlphaFoldDB" id="A0A0W0RUZ1"/>
<keyword evidence="2" id="KW-1185">Reference proteome</keyword>
<dbReference type="PATRIC" id="fig|447.4.peg.976"/>
<dbReference type="Proteomes" id="UP000054695">
    <property type="component" value="Unassembled WGS sequence"/>
</dbReference>
<organism evidence="1 2">
    <name type="scientific">Legionella bozemanae</name>
    <name type="common">Fluoribacter bozemanae</name>
    <dbReference type="NCBI Taxonomy" id="447"/>
    <lineage>
        <taxon>Bacteria</taxon>
        <taxon>Pseudomonadati</taxon>
        <taxon>Pseudomonadota</taxon>
        <taxon>Gammaproteobacteria</taxon>
        <taxon>Legionellales</taxon>
        <taxon>Legionellaceae</taxon>
        <taxon>Legionella</taxon>
    </lineage>
</organism>
<gene>
    <name evidence="1" type="ORF">Lboz_0902</name>
</gene>
<dbReference type="RefSeq" id="WP_058458594.1">
    <property type="nucleotide sequence ID" value="NZ_CAAAIY010000004.1"/>
</dbReference>
<sequence length="59" mass="6568">MAALVAKRSNKSLLPFANKLQAKAKTPKTIICAVMRKLAHIIFGVLKNKQAFNEHLTCF</sequence>
<protein>
    <recommendedName>
        <fullName evidence="3">Transposase</fullName>
    </recommendedName>
</protein>
<evidence type="ECO:0000313" key="2">
    <source>
        <dbReference type="Proteomes" id="UP000054695"/>
    </source>
</evidence>
<accession>A0A0W0RUZ1</accession>
<dbReference type="EMBL" id="LNXU01000012">
    <property type="protein sequence ID" value="KTC74915.1"/>
    <property type="molecule type" value="Genomic_DNA"/>
</dbReference>
<evidence type="ECO:0008006" key="3">
    <source>
        <dbReference type="Google" id="ProtNLM"/>
    </source>
</evidence>
<evidence type="ECO:0000313" key="1">
    <source>
        <dbReference type="EMBL" id="KTC74915.1"/>
    </source>
</evidence>
<reference evidence="1 2" key="1">
    <citation type="submission" date="2015-11" db="EMBL/GenBank/DDBJ databases">
        <title>Genomic analysis of 38 Legionella species identifies large and diverse effector repertoires.</title>
        <authorList>
            <person name="Burstein D."/>
            <person name="Amaro F."/>
            <person name="Zusman T."/>
            <person name="Lifshitz Z."/>
            <person name="Cohen O."/>
            <person name="Gilbert J.A."/>
            <person name="Pupko T."/>
            <person name="Shuman H.A."/>
            <person name="Segal G."/>
        </authorList>
    </citation>
    <scope>NUCLEOTIDE SEQUENCE [LARGE SCALE GENOMIC DNA]</scope>
    <source>
        <strain evidence="1 2">WIGA</strain>
    </source>
</reference>
<dbReference type="OrthoDB" id="9795150at2"/>